<evidence type="ECO:0000313" key="2">
    <source>
        <dbReference type="EMBL" id="ABM62309.1"/>
    </source>
</evidence>
<dbReference type="EMBL" id="CP000544">
    <property type="protein sequence ID" value="ABM62309.1"/>
    <property type="molecule type" value="Genomic_DNA"/>
</dbReference>
<feature type="region of interest" description="Disordered" evidence="1">
    <location>
        <begin position="1"/>
        <end position="30"/>
    </location>
</feature>
<evidence type="ECO:0000313" key="3">
    <source>
        <dbReference type="Proteomes" id="UP000000647"/>
    </source>
</evidence>
<proteinExistence type="predicted"/>
<evidence type="ECO:0000256" key="1">
    <source>
        <dbReference type="SAM" id="MobiDB-lite"/>
    </source>
</evidence>
<dbReference type="RefSeq" id="WP_011814331.1">
    <property type="nucleotide sequence ID" value="NC_008789.1"/>
</dbReference>
<gene>
    <name evidence="2" type="ordered locus">Hhal_1542</name>
</gene>
<dbReference type="OrthoDB" id="5784344at2"/>
<name>A1WX97_HALHL</name>
<keyword evidence="3" id="KW-1185">Reference proteome</keyword>
<sequence length="226" mass="24494">MTEHERNQAPEPHEIAEGQGKHPPSRGMSRRRFGQAALGSVPVLLAFHSNPLRAGSIEGGNCHPSGWVSGGSQHGDAKDCGGRSPGYWGSNNGAMSEEDQERLFVAAFEYSGNVYYEDEDLSQELRLKYAVWSNANGGPYAVYQSTGSLVSRTDRTVIYYGTAALLNSEAGFYNGSPTAEEIKDLVRTALNGENYETSTGEVPLGPEEVALFLENITADPFFLHEA</sequence>
<dbReference type="Proteomes" id="UP000000647">
    <property type="component" value="Chromosome"/>
</dbReference>
<protein>
    <submittedName>
        <fullName evidence="2">Uncharacterized protein</fullName>
    </submittedName>
</protein>
<reference evidence="2 3" key="2">
    <citation type="journal article" date="2013" name="Stand. Genomic Sci.">
        <title>Complete genome sequence of Halorhodospira halophila SL1.</title>
        <authorList>
            <person name="Challacombe J.F."/>
            <person name="Majid S."/>
            <person name="Deole R."/>
            <person name="Brettin T.S."/>
            <person name="Bruce D."/>
            <person name="Delano S.F."/>
            <person name="Detter J.C."/>
            <person name="Gleasner C.D."/>
            <person name="Han C.S."/>
            <person name="Misra M."/>
            <person name="Reitenga K.G."/>
            <person name="Mikhailova N."/>
            <person name="Woyke T."/>
            <person name="Pitluck S."/>
            <person name="Nolan M."/>
            <person name="Land M.L."/>
            <person name="Saunders E."/>
            <person name="Tapia R."/>
            <person name="Lapidus A."/>
            <person name="Ivanova N."/>
            <person name="Hoff W.D."/>
        </authorList>
    </citation>
    <scope>NUCLEOTIDE SEQUENCE [LARGE SCALE GENOMIC DNA]</scope>
    <source>
        <strain evidence="3">DSM 244 / SL1</strain>
    </source>
</reference>
<dbReference type="STRING" id="349124.Hhal_1542"/>
<dbReference type="KEGG" id="hha:Hhal_1542"/>
<feature type="compositionally biased region" description="Basic and acidic residues" evidence="1">
    <location>
        <begin position="1"/>
        <end position="20"/>
    </location>
</feature>
<reference evidence="3" key="1">
    <citation type="submission" date="2006-12" db="EMBL/GenBank/DDBJ databases">
        <title>Complete sequence of Halorhodospira halophila SL1.</title>
        <authorList>
            <consortium name="US DOE Joint Genome Institute"/>
            <person name="Copeland A."/>
            <person name="Lucas S."/>
            <person name="Lapidus A."/>
            <person name="Barry K."/>
            <person name="Detter J.C."/>
            <person name="Glavina del Rio T."/>
            <person name="Hammon N."/>
            <person name="Israni S."/>
            <person name="Dalin E."/>
            <person name="Tice H."/>
            <person name="Pitluck S."/>
            <person name="Saunders E."/>
            <person name="Brettin T."/>
            <person name="Bruce D."/>
            <person name="Han C."/>
            <person name="Tapia R."/>
            <person name="Schmutz J."/>
            <person name="Larimer F."/>
            <person name="Land M."/>
            <person name="Hauser L."/>
            <person name="Kyrpides N."/>
            <person name="Mikhailova N."/>
            <person name="Hoff W."/>
            <person name="Richardson P."/>
        </authorList>
    </citation>
    <scope>NUCLEOTIDE SEQUENCE [LARGE SCALE GENOMIC DNA]</scope>
    <source>
        <strain evidence="3">DSM 244 / SL1</strain>
    </source>
</reference>
<organism evidence="2 3">
    <name type="scientific">Halorhodospira halophila (strain DSM 244 / SL1)</name>
    <name type="common">Ectothiorhodospira halophila (strain DSM 244 / SL1)</name>
    <dbReference type="NCBI Taxonomy" id="349124"/>
    <lineage>
        <taxon>Bacteria</taxon>
        <taxon>Pseudomonadati</taxon>
        <taxon>Pseudomonadota</taxon>
        <taxon>Gammaproteobacteria</taxon>
        <taxon>Chromatiales</taxon>
        <taxon>Ectothiorhodospiraceae</taxon>
        <taxon>Halorhodospira</taxon>
    </lineage>
</organism>
<accession>A1WX97</accession>
<dbReference type="eggNOG" id="ENOG5033NZJ">
    <property type="taxonomic scope" value="Bacteria"/>
</dbReference>
<dbReference type="AlphaFoldDB" id="A1WX97"/>
<dbReference type="HOGENOM" id="CLU_1179779_0_0_6"/>